<evidence type="ECO:0000313" key="2">
    <source>
        <dbReference type="Proteomes" id="UP001244011"/>
    </source>
</evidence>
<reference evidence="1" key="1">
    <citation type="submission" date="2023-06" db="EMBL/GenBank/DDBJ databases">
        <title>Genome-scale phylogeny and comparative genomics of the fungal order Sordariales.</title>
        <authorList>
            <consortium name="Lawrence Berkeley National Laboratory"/>
            <person name="Hensen N."/>
            <person name="Bonometti L."/>
            <person name="Westerberg I."/>
            <person name="Brannstrom I.O."/>
            <person name="Guillou S."/>
            <person name="Cros-Aarteil S."/>
            <person name="Calhoun S."/>
            <person name="Haridas S."/>
            <person name="Kuo A."/>
            <person name="Mondo S."/>
            <person name="Pangilinan J."/>
            <person name="Riley R."/>
            <person name="Labutti K."/>
            <person name="Andreopoulos B."/>
            <person name="Lipzen A."/>
            <person name="Chen C."/>
            <person name="Yanf M."/>
            <person name="Daum C."/>
            <person name="Ng V."/>
            <person name="Clum A."/>
            <person name="Steindorff A."/>
            <person name="Ohm R."/>
            <person name="Martin F."/>
            <person name="Silar P."/>
            <person name="Natvig D."/>
            <person name="Lalanne C."/>
            <person name="Gautier V."/>
            <person name="Ament-Velasquez S.L."/>
            <person name="Kruys A."/>
            <person name="Hutchinson M.I."/>
            <person name="Powell A.J."/>
            <person name="Barry K."/>
            <person name="Miller A.N."/>
            <person name="Grigoriev I.V."/>
            <person name="Debuchy R."/>
            <person name="Gladieux P."/>
            <person name="Thoren M.H."/>
            <person name="Johannesson H."/>
        </authorList>
    </citation>
    <scope>NUCLEOTIDE SEQUENCE</scope>
    <source>
        <strain evidence="1">8032-3</strain>
    </source>
</reference>
<dbReference type="EMBL" id="MU839021">
    <property type="protein sequence ID" value="KAK1764306.1"/>
    <property type="molecule type" value="Genomic_DNA"/>
</dbReference>
<dbReference type="AlphaFoldDB" id="A0AAJ0FD72"/>
<dbReference type="InterPro" id="IPR035994">
    <property type="entry name" value="Nucleoside_phosphorylase_sf"/>
</dbReference>
<proteinExistence type="predicted"/>
<dbReference type="RefSeq" id="XP_060280519.1">
    <property type="nucleotide sequence ID" value="XM_060432831.1"/>
</dbReference>
<dbReference type="SUPFAM" id="SSF53167">
    <property type="entry name" value="Purine and uridine phosphorylases"/>
    <property type="match status" value="1"/>
</dbReference>
<evidence type="ECO:0000313" key="1">
    <source>
        <dbReference type="EMBL" id="KAK1764306.1"/>
    </source>
</evidence>
<dbReference type="GO" id="GO:0003824">
    <property type="term" value="F:catalytic activity"/>
    <property type="evidence" value="ECO:0007669"/>
    <property type="project" value="InterPro"/>
</dbReference>
<accession>A0AAJ0FD72</accession>
<name>A0AAJ0FD72_9PEZI</name>
<comment type="caution">
    <text evidence="1">The sequence shown here is derived from an EMBL/GenBank/DDBJ whole genome shotgun (WGS) entry which is preliminary data.</text>
</comment>
<dbReference type="Proteomes" id="UP001244011">
    <property type="component" value="Unassembled WGS sequence"/>
</dbReference>
<sequence>MSGSNSKESDVPEPTAPLYVIKQTSDHTMLGSLYDYVAQKMHQDIRLKDWSTIIVRGDYSRDPPARLSDVEKSHKMFNWHRPTTTVLGPDTIAVNCFPGIDYVEHYASLVATFLALKGRGPGVVSCERPLANRCSELFLASNLRGMGQADVVIIGYAYRLQSTRGKEWLCSDDGEDLLFSWQKRTLPNGKTVAYLGCMPSFWGDIGGHLVRALQHFSQVKCLLYLGKSGSLRPELTPNEWLVTGEKSYVGEELVTWQNVLGPEAAASETGLVTGTIVTVPSPLCESFDWLERWYSKSNRNGKACWVDCEVGHMARACREGNTGFGYLHIISDNVSRRCDENLANEFADAVATKRQRLFDQVETILEAYPSRFICGSTNRSPSHVRTFRIVPLKKPDSGRKYLAGGTAPASSHLAWMQYVSLFLH</sequence>
<evidence type="ECO:0008006" key="3">
    <source>
        <dbReference type="Google" id="ProtNLM"/>
    </source>
</evidence>
<protein>
    <recommendedName>
        <fullName evidence="3">Nucleoside phosphorylase domain-containing protein</fullName>
    </recommendedName>
</protein>
<gene>
    <name evidence="1" type="ORF">QBC33DRAFT_622263</name>
</gene>
<keyword evidence="2" id="KW-1185">Reference proteome</keyword>
<dbReference type="GO" id="GO:0009116">
    <property type="term" value="P:nucleoside metabolic process"/>
    <property type="evidence" value="ECO:0007669"/>
    <property type="project" value="InterPro"/>
</dbReference>
<dbReference type="GeneID" id="85316018"/>
<organism evidence="1 2">
    <name type="scientific">Phialemonium atrogriseum</name>
    <dbReference type="NCBI Taxonomy" id="1093897"/>
    <lineage>
        <taxon>Eukaryota</taxon>
        <taxon>Fungi</taxon>
        <taxon>Dikarya</taxon>
        <taxon>Ascomycota</taxon>
        <taxon>Pezizomycotina</taxon>
        <taxon>Sordariomycetes</taxon>
        <taxon>Sordariomycetidae</taxon>
        <taxon>Cephalothecales</taxon>
        <taxon>Cephalothecaceae</taxon>
        <taxon>Phialemonium</taxon>
    </lineage>
</organism>